<feature type="binding site" evidence="5">
    <location>
        <position position="172"/>
    </location>
    <ligand>
        <name>FAD</name>
        <dbReference type="ChEBI" id="CHEBI:57692"/>
    </ligand>
</feature>
<dbReference type="AlphaFoldDB" id="A0A7J6P391"/>
<evidence type="ECO:0000256" key="4">
    <source>
        <dbReference type="ARBA" id="ARBA00023002"/>
    </source>
</evidence>
<dbReference type="PROSITE" id="PS51384">
    <property type="entry name" value="FAD_FR"/>
    <property type="match status" value="1"/>
</dbReference>
<reference evidence="8 9" key="1">
    <citation type="submission" date="2020-04" db="EMBL/GenBank/DDBJ databases">
        <title>Perkinsus olseni comparative genomics.</title>
        <authorList>
            <person name="Bogema D.R."/>
        </authorList>
    </citation>
    <scope>NUCLEOTIDE SEQUENCE [LARGE SCALE GENOMIC DNA]</scope>
    <source>
        <strain evidence="8">00978-12</strain>
    </source>
</reference>
<protein>
    <submittedName>
        <fullName evidence="8">NADH-cytochrome b5 reductase</fullName>
    </submittedName>
</protein>
<dbReference type="InterPro" id="IPR017938">
    <property type="entry name" value="Riboflavin_synthase-like_b-brl"/>
</dbReference>
<feature type="transmembrane region" description="Helical" evidence="6">
    <location>
        <begin position="28"/>
        <end position="52"/>
    </location>
</feature>
<dbReference type="InterPro" id="IPR017927">
    <property type="entry name" value="FAD-bd_FR_type"/>
</dbReference>
<keyword evidence="6" id="KW-0472">Membrane</keyword>
<dbReference type="SUPFAM" id="SSF52343">
    <property type="entry name" value="Ferredoxin reductase-like, C-terminal NADP-linked domain"/>
    <property type="match status" value="1"/>
</dbReference>
<feature type="binding site" evidence="5">
    <location>
        <position position="104"/>
    </location>
    <ligand>
        <name>FAD</name>
        <dbReference type="ChEBI" id="CHEBI:57692"/>
    </ligand>
</feature>
<organism evidence="8 9">
    <name type="scientific">Perkinsus olseni</name>
    <name type="common">Perkinsus atlanticus</name>
    <dbReference type="NCBI Taxonomy" id="32597"/>
    <lineage>
        <taxon>Eukaryota</taxon>
        <taxon>Sar</taxon>
        <taxon>Alveolata</taxon>
        <taxon>Perkinsozoa</taxon>
        <taxon>Perkinsea</taxon>
        <taxon>Perkinsida</taxon>
        <taxon>Perkinsidae</taxon>
        <taxon>Perkinsus</taxon>
    </lineage>
</organism>
<dbReference type="PANTHER" id="PTHR19370">
    <property type="entry name" value="NADH-CYTOCHROME B5 REDUCTASE"/>
    <property type="match status" value="1"/>
</dbReference>
<keyword evidence="6" id="KW-0812">Transmembrane</keyword>
<dbReference type="GO" id="GO:0016491">
    <property type="term" value="F:oxidoreductase activity"/>
    <property type="evidence" value="ECO:0007669"/>
    <property type="project" value="UniProtKB-KW"/>
</dbReference>
<comment type="caution">
    <text evidence="8">The sequence shown here is derived from an EMBL/GenBank/DDBJ whole genome shotgun (WGS) entry which is preliminary data.</text>
</comment>
<evidence type="ECO:0000256" key="5">
    <source>
        <dbReference type="PIRSR" id="PIRSR601834-1"/>
    </source>
</evidence>
<evidence type="ECO:0000256" key="2">
    <source>
        <dbReference type="ARBA" id="ARBA00022630"/>
    </source>
</evidence>
<name>A0A7J6P391_PEROL</name>
<evidence type="ECO:0000256" key="3">
    <source>
        <dbReference type="ARBA" id="ARBA00022827"/>
    </source>
</evidence>
<sequence length="320" mass="35468">MPVDPEFLLGHAAVERRRARKRRSYRRLAWRCGCLVLVALAVVCIGGLGAAVTQALHAHDVELVDKRNVTASTIQYTIDYPYQDNIHPGQWIKYEAPSERTRNYSPVATDDGQATLLAVKVLSGVSLEMAQDVWPGSLMHIYGPLPPLPAILRSLDTSAARVGFFCFGGAITACVDPIRALLSHGAEVRLLYFNKGPEEVLFRRQLDGLKALYPEKYRVHYVYTRPGEKADSPGEWTGRLNSDMVADIFSDWYDFPARFESAGSASAKSLARQLVSSANHTGHWKDRVYDMPLGVNGSGRHYGNDVISDSMLLNDVCTMP</sequence>
<feature type="domain" description="FAD-binding FR-type" evidence="7">
    <location>
        <begin position="56"/>
        <end position="151"/>
    </location>
</feature>
<feature type="binding site" evidence="5">
    <location>
        <position position="102"/>
    </location>
    <ligand>
        <name>FAD</name>
        <dbReference type="ChEBI" id="CHEBI:57692"/>
    </ligand>
</feature>
<dbReference type="OrthoDB" id="432685at2759"/>
<accession>A0A7J6P391</accession>
<evidence type="ECO:0000313" key="9">
    <source>
        <dbReference type="Proteomes" id="UP000541610"/>
    </source>
</evidence>
<evidence type="ECO:0000259" key="7">
    <source>
        <dbReference type="PROSITE" id="PS51384"/>
    </source>
</evidence>
<dbReference type="SUPFAM" id="SSF63380">
    <property type="entry name" value="Riboflavin synthase domain-like"/>
    <property type="match status" value="1"/>
</dbReference>
<feature type="binding site" evidence="5">
    <location>
        <position position="117"/>
    </location>
    <ligand>
        <name>FAD</name>
        <dbReference type="ChEBI" id="CHEBI:57692"/>
    </ligand>
</feature>
<dbReference type="Gene3D" id="2.40.30.10">
    <property type="entry name" value="Translation factors"/>
    <property type="match status" value="1"/>
</dbReference>
<gene>
    <name evidence="8" type="primary">CBR1</name>
    <name evidence="8" type="ORF">FOZ60_017134</name>
</gene>
<evidence type="ECO:0000256" key="1">
    <source>
        <dbReference type="ARBA" id="ARBA00001974"/>
    </source>
</evidence>
<evidence type="ECO:0000313" key="8">
    <source>
        <dbReference type="EMBL" id="KAF4690643.1"/>
    </source>
</evidence>
<keyword evidence="3 5" id="KW-0274">FAD</keyword>
<keyword evidence="6" id="KW-1133">Transmembrane helix</keyword>
<proteinExistence type="predicted"/>
<dbReference type="EMBL" id="JABANP010000095">
    <property type="protein sequence ID" value="KAF4690643.1"/>
    <property type="molecule type" value="Genomic_DNA"/>
</dbReference>
<dbReference type="Proteomes" id="UP000541610">
    <property type="component" value="Unassembled WGS sequence"/>
</dbReference>
<dbReference type="InterPro" id="IPR039261">
    <property type="entry name" value="FNR_nucleotide-bd"/>
</dbReference>
<keyword evidence="4" id="KW-0560">Oxidoreductase</keyword>
<evidence type="ECO:0000256" key="6">
    <source>
        <dbReference type="SAM" id="Phobius"/>
    </source>
</evidence>
<keyword evidence="2 5" id="KW-0285">Flavoprotein</keyword>
<comment type="cofactor">
    <cofactor evidence="1 5">
        <name>FAD</name>
        <dbReference type="ChEBI" id="CHEBI:57692"/>
    </cofactor>
</comment>
<dbReference type="Gene3D" id="3.40.50.80">
    <property type="entry name" value="Nucleotide-binding domain of ferredoxin-NADP reductase (FNR) module"/>
    <property type="match status" value="1"/>
</dbReference>
<dbReference type="InterPro" id="IPR001834">
    <property type="entry name" value="CBR-like"/>
</dbReference>